<proteinExistence type="predicted"/>
<organism evidence="1 3">
    <name type="scientific">Halopseudomonas pelagia</name>
    <dbReference type="NCBI Taxonomy" id="553151"/>
    <lineage>
        <taxon>Bacteria</taxon>
        <taxon>Pseudomonadati</taxon>
        <taxon>Pseudomonadota</taxon>
        <taxon>Gammaproteobacteria</taxon>
        <taxon>Pseudomonadales</taxon>
        <taxon>Pseudomonadaceae</taxon>
        <taxon>Halopseudomonas</taxon>
    </lineage>
</organism>
<dbReference type="Proteomes" id="UP000344571">
    <property type="component" value="Chromosome"/>
</dbReference>
<protein>
    <submittedName>
        <fullName evidence="1">Uncharacterized protein</fullName>
    </submittedName>
</protein>
<dbReference type="AlphaFoldDB" id="A0AA91Z7P8"/>
<gene>
    <name evidence="1" type="ORF">CO192_01950</name>
    <name evidence="2" type="ORF">EAO82_08750</name>
</gene>
<dbReference type="RefSeq" id="WP_096344949.1">
    <property type="nucleotide sequence ID" value="NZ_CP033116.1"/>
</dbReference>
<keyword evidence="4" id="KW-1185">Reference proteome</keyword>
<evidence type="ECO:0000313" key="3">
    <source>
        <dbReference type="Proteomes" id="UP000243750"/>
    </source>
</evidence>
<reference evidence="1 3" key="1">
    <citation type="submission" date="2017-09" db="EMBL/GenBank/DDBJ databases">
        <title>Bacterial and phytoplankton interrelationship in Kongsfjorden, an Arctic fjord.</title>
        <authorList>
            <person name="Sinha R."/>
            <person name="Krishnan K."/>
        </authorList>
    </citation>
    <scope>NUCLEOTIDE SEQUENCE [LARGE SCALE GENOMIC DNA]</scope>
    <source>
        <strain evidence="1 3">58</strain>
    </source>
</reference>
<reference evidence="2 4" key="2">
    <citation type="submission" date="2018-10" db="EMBL/GenBank/DDBJ databases">
        <title>Complete genome sequence of Pseudomonas pelagia strain Kongs-67.</title>
        <authorList>
            <person name="Sinha R.K."/>
            <person name="Krishnan K."/>
        </authorList>
    </citation>
    <scope>NUCLEOTIDE SEQUENCE [LARGE SCALE GENOMIC DNA]</scope>
    <source>
        <strain evidence="2 4">Kongs-67</strain>
    </source>
</reference>
<sequence length="119" mass="13624">MQLPYTTGLTRLVSSSKGIAYFDALDVCRFYEIDVQPNQFVLDRWEAVLKLMPFDPEHPALDGSLWIPFVMIVTFLESMGLKREQLLPSETVLESTKHLRSLAIAMSEFQFAEVRRALA</sequence>
<dbReference type="Proteomes" id="UP000243750">
    <property type="component" value="Unassembled WGS sequence"/>
</dbReference>
<name>A0AA91Z7P8_9GAMM</name>
<dbReference type="EMBL" id="CP033116">
    <property type="protein sequence ID" value="QFY56442.1"/>
    <property type="molecule type" value="Genomic_DNA"/>
</dbReference>
<accession>A0AA91Z7P8</accession>
<dbReference type="EMBL" id="NWMT01000035">
    <property type="protein sequence ID" value="PCD01102.1"/>
    <property type="molecule type" value="Genomic_DNA"/>
</dbReference>
<evidence type="ECO:0000313" key="4">
    <source>
        <dbReference type="Proteomes" id="UP000344571"/>
    </source>
</evidence>
<evidence type="ECO:0000313" key="2">
    <source>
        <dbReference type="EMBL" id="QFY56442.1"/>
    </source>
</evidence>
<evidence type="ECO:0000313" key="1">
    <source>
        <dbReference type="EMBL" id="PCD01102.1"/>
    </source>
</evidence>